<evidence type="ECO:0000256" key="9">
    <source>
        <dbReference type="RuleBase" id="RU365087"/>
    </source>
</evidence>
<protein>
    <recommendedName>
        <fullName evidence="9">Protein-export membrane protein SecG</fullName>
    </recommendedName>
</protein>
<keyword evidence="9" id="KW-1003">Cell membrane</keyword>
<dbReference type="AlphaFoldDB" id="A0A6B0YVK5"/>
<comment type="function">
    <text evidence="9">Involved in protein export. Participates in an early event of protein translocation.</text>
</comment>
<dbReference type="GO" id="GO:0009306">
    <property type="term" value="P:protein secretion"/>
    <property type="evidence" value="ECO:0007669"/>
    <property type="project" value="UniProtKB-UniRule"/>
</dbReference>
<evidence type="ECO:0000256" key="8">
    <source>
        <dbReference type="ARBA" id="ARBA00023136"/>
    </source>
</evidence>
<comment type="subcellular location">
    <subcellularLocation>
        <location evidence="9">Cell membrane</location>
        <topology evidence="9">Multi-pass membrane protein</topology>
    </subcellularLocation>
    <subcellularLocation>
        <location evidence="1">Membrane</location>
        <topology evidence="1">Multi-pass membrane protein</topology>
    </subcellularLocation>
</comment>
<dbReference type="InterPro" id="IPR004692">
    <property type="entry name" value="SecG"/>
</dbReference>
<organism evidence="10">
    <name type="scientific">Caldilineaceae bacterium SB0664_bin_27</name>
    <dbReference type="NCBI Taxonomy" id="2605260"/>
    <lineage>
        <taxon>Bacteria</taxon>
        <taxon>Bacillati</taxon>
        <taxon>Chloroflexota</taxon>
        <taxon>Caldilineae</taxon>
        <taxon>Caldilineales</taxon>
        <taxon>Caldilineaceae</taxon>
    </lineage>
</organism>
<name>A0A6B0YVK5_9CHLR</name>
<gene>
    <name evidence="10" type="primary">secG</name>
    <name evidence="10" type="ORF">F4Y42_14675</name>
</gene>
<keyword evidence="5 9" id="KW-0653">Protein transport</keyword>
<dbReference type="NCBIfam" id="TIGR00810">
    <property type="entry name" value="secG"/>
    <property type="match status" value="1"/>
</dbReference>
<reference evidence="10" key="1">
    <citation type="submission" date="2019-09" db="EMBL/GenBank/DDBJ databases">
        <title>Characterisation of the sponge microbiome using genome-centric metagenomics.</title>
        <authorList>
            <person name="Engelberts J.P."/>
            <person name="Robbins S.J."/>
            <person name="De Goeij J.M."/>
            <person name="Aranda M."/>
            <person name="Bell S.C."/>
            <person name="Webster N.S."/>
        </authorList>
    </citation>
    <scope>NUCLEOTIDE SEQUENCE</scope>
    <source>
        <strain evidence="10">SB0664_bin_27</strain>
    </source>
</reference>
<keyword evidence="4 9" id="KW-0812">Transmembrane</keyword>
<sequence length="72" mass="7626">MDVFFMIATVIIALTLIGIVLLQGQGSGLGTAFGGDAGIQRTRRGVEKTMFNLTLTLASLFLLLSLVTVALR</sequence>
<comment type="caution">
    <text evidence="10">The sequence shown here is derived from an EMBL/GenBank/DDBJ whole genome shotgun (WGS) entry which is preliminary data.</text>
</comment>
<dbReference type="EMBL" id="VXRG01000121">
    <property type="protein sequence ID" value="MXY94683.1"/>
    <property type="molecule type" value="Genomic_DNA"/>
</dbReference>
<dbReference type="GO" id="GO:0015450">
    <property type="term" value="F:protein-transporting ATPase activity"/>
    <property type="evidence" value="ECO:0007669"/>
    <property type="project" value="UniProtKB-UniRule"/>
</dbReference>
<evidence type="ECO:0000313" key="10">
    <source>
        <dbReference type="EMBL" id="MXY94683.1"/>
    </source>
</evidence>
<evidence type="ECO:0000256" key="2">
    <source>
        <dbReference type="ARBA" id="ARBA00008445"/>
    </source>
</evidence>
<evidence type="ECO:0000256" key="6">
    <source>
        <dbReference type="ARBA" id="ARBA00022989"/>
    </source>
</evidence>
<evidence type="ECO:0000256" key="5">
    <source>
        <dbReference type="ARBA" id="ARBA00022927"/>
    </source>
</evidence>
<evidence type="ECO:0000256" key="3">
    <source>
        <dbReference type="ARBA" id="ARBA00022448"/>
    </source>
</evidence>
<comment type="similarity">
    <text evidence="2 9">Belongs to the SecG family.</text>
</comment>
<keyword evidence="3 9" id="KW-0813">Transport</keyword>
<comment type="caution">
    <text evidence="9">Lacks conserved residue(s) required for the propagation of feature annotation.</text>
</comment>
<keyword evidence="7 9" id="KW-0811">Translocation</keyword>
<keyword evidence="8 9" id="KW-0472">Membrane</keyword>
<keyword evidence="6 9" id="KW-1133">Transmembrane helix</keyword>
<feature type="transmembrane region" description="Helical" evidence="9">
    <location>
        <begin position="50"/>
        <end position="71"/>
    </location>
</feature>
<dbReference type="Pfam" id="PF03840">
    <property type="entry name" value="SecG"/>
    <property type="match status" value="1"/>
</dbReference>
<dbReference type="PRINTS" id="PR01651">
    <property type="entry name" value="SECGEXPORT"/>
</dbReference>
<accession>A0A6B0YVK5</accession>
<evidence type="ECO:0000256" key="4">
    <source>
        <dbReference type="ARBA" id="ARBA00022692"/>
    </source>
</evidence>
<evidence type="ECO:0000256" key="7">
    <source>
        <dbReference type="ARBA" id="ARBA00023010"/>
    </source>
</evidence>
<dbReference type="GO" id="GO:0005886">
    <property type="term" value="C:plasma membrane"/>
    <property type="evidence" value="ECO:0007669"/>
    <property type="project" value="UniProtKB-SubCell"/>
</dbReference>
<evidence type="ECO:0000256" key="1">
    <source>
        <dbReference type="ARBA" id="ARBA00004141"/>
    </source>
</evidence>
<proteinExistence type="inferred from homology"/>